<dbReference type="GO" id="GO:0033014">
    <property type="term" value="P:tetrapyrrole biosynthetic process"/>
    <property type="evidence" value="ECO:0007669"/>
    <property type="project" value="InterPro"/>
</dbReference>
<keyword evidence="3" id="KW-1185">Reference proteome</keyword>
<organism evidence="2 3">
    <name type="scientific">Parasphingorhabdus halotolerans</name>
    <dbReference type="NCBI Taxonomy" id="2725558"/>
    <lineage>
        <taxon>Bacteria</taxon>
        <taxon>Pseudomonadati</taxon>
        <taxon>Pseudomonadota</taxon>
        <taxon>Alphaproteobacteria</taxon>
        <taxon>Sphingomonadales</taxon>
        <taxon>Sphingomonadaceae</taxon>
        <taxon>Parasphingorhabdus</taxon>
    </lineage>
</organism>
<dbReference type="SUPFAM" id="SSF69618">
    <property type="entry name" value="HemD-like"/>
    <property type="match status" value="1"/>
</dbReference>
<dbReference type="Gene3D" id="3.40.50.10090">
    <property type="match status" value="1"/>
</dbReference>
<name>A0A6H2DPW3_9SPHN</name>
<dbReference type="KEGG" id="phao:HF685_13915"/>
<feature type="domain" description="Tetrapyrrole biosynthesis uroporphyrinogen III synthase" evidence="1">
    <location>
        <begin position="5"/>
        <end position="204"/>
    </location>
</feature>
<accession>A0A6H2DPW3</accession>
<dbReference type="AlphaFoldDB" id="A0A6H2DPW3"/>
<dbReference type="Proteomes" id="UP000501600">
    <property type="component" value="Chromosome"/>
</dbReference>
<dbReference type="RefSeq" id="WP_168820504.1">
    <property type="nucleotide sequence ID" value="NZ_CP051217.1"/>
</dbReference>
<dbReference type="GO" id="GO:0004852">
    <property type="term" value="F:uroporphyrinogen-III synthase activity"/>
    <property type="evidence" value="ECO:0007669"/>
    <property type="project" value="InterPro"/>
</dbReference>
<evidence type="ECO:0000313" key="2">
    <source>
        <dbReference type="EMBL" id="QJB70238.1"/>
    </source>
</evidence>
<reference evidence="2 3" key="1">
    <citation type="submission" date="2020-04" db="EMBL/GenBank/DDBJ databases">
        <title>Genome sequence for Sphingorhabdus sp. strain M1.</title>
        <authorList>
            <person name="Park S.-J."/>
        </authorList>
    </citation>
    <scope>NUCLEOTIDE SEQUENCE [LARGE SCALE GENOMIC DNA]</scope>
    <source>
        <strain evidence="2 3">JK6</strain>
    </source>
</reference>
<sequence length="212" mass="22982">MQTLKRAKKLGLDCVADPLFSIQSKPWIAPPKTDFDALMFTSANAVHYSQEKLYDYRVLPVVCVGRATAKSARDAGFQVAVTGDGGVDDLMGLLPGNEYTRILRLTGKHHIKIARNDRQITIRQVYESVAQPLGRKAQGIMTSENVTLLHSARAATILRSEMDRLGVERTHTHIAALSENIATAAGTGWKSVQAARVPTDDALLSLASALCG</sequence>
<evidence type="ECO:0000259" key="1">
    <source>
        <dbReference type="Pfam" id="PF02602"/>
    </source>
</evidence>
<proteinExistence type="predicted"/>
<evidence type="ECO:0000313" key="3">
    <source>
        <dbReference type="Proteomes" id="UP000501600"/>
    </source>
</evidence>
<dbReference type="InterPro" id="IPR036108">
    <property type="entry name" value="4pyrrol_syn_uPrphyn_synt_sf"/>
</dbReference>
<dbReference type="Pfam" id="PF02602">
    <property type="entry name" value="HEM4"/>
    <property type="match status" value="1"/>
</dbReference>
<dbReference type="InterPro" id="IPR003754">
    <property type="entry name" value="4pyrrol_synth_uPrphyn_synth"/>
</dbReference>
<gene>
    <name evidence="2" type="ORF">HF685_13915</name>
</gene>
<dbReference type="EMBL" id="CP051217">
    <property type="protein sequence ID" value="QJB70238.1"/>
    <property type="molecule type" value="Genomic_DNA"/>
</dbReference>
<dbReference type="CDD" id="cd06578">
    <property type="entry name" value="HemD"/>
    <property type="match status" value="1"/>
</dbReference>
<protein>
    <submittedName>
        <fullName evidence="2">Uroporphyrinogen-III synthase</fullName>
    </submittedName>
</protein>